<evidence type="ECO:0000313" key="3">
    <source>
        <dbReference type="Proteomes" id="UP001175000"/>
    </source>
</evidence>
<feature type="compositionally biased region" description="Basic and acidic residues" evidence="1">
    <location>
        <begin position="554"/>
        <end position="566"/>
    </location>
</feature>
<dbReference type="Proteomes" id="UP001175000">
    <property type="component" value="Unassembled WGS sequence"/>
</dbReference>
<feature type="region of interest" description="Disordered" evidence="1">
    <location>
        <begin position="484"/>
        <end position="581"/>
    </location>
</feature>
<evidence type="ECO:0000313" key="2">
    <source>
        <dbReference type="EMBL" id="KAK0620545.1"/>
    </source>
</evidence>
<dbReference type="PANTHER" id="PTHR38166">
    <property type="entry name" value="C2H2-TYPE DOMAIN-CONTAINING PROTEIN-RELATED"/>
    <property type="match status" value="1"/>
</dbReference>
<accession>A0AA39WS21</accession>
<protein>
    <recommendedName>
        <fullName evidence="4">C2H2-type domain-containing protein</fullName>
    </recommendedName>
</protein>
<dbReference type="PANTHER" id="PTHR38166:SF1">
    <property type="entry name" value="C2H2-TYPE DOMAIN-CONTAINING PROTEIN"/>
    <property type="match status" value="1"/>
</dbReference>
<feature type="region of interest" description="Disordered" evidence="1">
    <location>
        <begin position="1"/>
        <end position="24"/>
    </location>
</feature>
<comment type="caution">
    <text evidence="2">The sequence shown here is derived from an EMBL/GenBank/DDBJ whole genome shotgun (WGS) entry which is preliminary data.</text>
</comment>
<feature type="compositionally biased region" description="Basic and acidic residues" evidence="1">
    <location>
        <begin position="513"/>
        <end position="523"/>
    </location>
</feature>
<proteinExistence type="predicted"/>
<feature type="region of interest" description="Disordered" evidence="1">
    <location>
        <begin position="777"/>
        <end position="806"/>
    </location>
</feature>
<dbReference type="AlphaFoldDB" id="A0AA39WS21"/>
<organism evidence="2 3">
    <name type="scientific">Immersiella caudata</name>
    <dbReference type="NCBI Taxonomy" id="314043"/>
    <lineage>
        <taxon>Eukaryota</taxon>
        <taxon>Fungi</taxon>
        <taxon>Dikarya</taxon>
        <taxon>Ascomycota</taxon>
        <taxon>Pezizomycotina</taxon>
        <taxon>Sordariomycetes</taxon>
        <taxon>Sordariomycetidae</taxon>
        <taxon>Sordariales</taxon>
        <taxon>Lasiosphaeriaceae</taxon>
        <taxon>Immersiella</taxon>
    </lineage>
</organism>
<evidence type="ECO:0008006" key="4">
    <source>
        <dbReference type="Google" id="ProtNLM"/>
    </source>
</evidence>
<name>A0AA39WS21_9PEZI</name>
<reference evidence="2" key="1">
    <citation type="submission" date="2023-06" db="EMBL/GenBank/DDBJ databases">
        <title>Genome-scale phylogeny and comparative genomics of the fungal order Sordariales.</title>
        <authorList>
            <consortium name="Lawrence Berkeley National Laboratory"/>
            <person name="Hensen N."/>
            <person name="Bonometti L."/>
            <person name="Westerberg I."/>
            <person name="Brannstrom I.O."/>
            <person name="Guillou S."/>
            <person name="Cros-Aarteil S."/>
            <person name="Calhoun S."/>
            <person name="Haridas S."/>
            <person name="Kuo A."/>
            <person name="Mondo S."/>
            <person name="Pangilinan J."/>
            <person name="Riley R."/>
            <person name="Labutti K."/>
            <person name="Andreopoulos B."/>
            <person name="Lipzen A."/>
            <person name="Chen C."/>
            <person name="Yanf M."/>
            <person name="Daum C."/>
            <person name="Ng V."/>
            <person name="Clum A."/>
            <person name="Steindorff A."/>
            <person name="Ohm R."/>
            <person name="Martin F."/>
            <person name="Silar P."/>
            <person name="Natvig D."/>
            <person name="Lalanne C."/>
            <person name="Gautier V."/>
            <person name="Ament-Velasquez S.L."/>
            <person name="Kruys A."/>
            <person name="Hutchinson M.I."/>
            <person name="Powell A.J."/>
            <person name="Barry K."/>
            <person name="Miller A.N."/>
            <person name="Grigoriev I.V."/>
            <person name="Debuchy R."/>
            <person name="Gladieux P."/>
            <person name="Thoren M.H."/>
            <person name="Johannesson H."/>
        </authorList>
    </citation>
    <scope>NUCLEOTIDE SEQUENCE</scope>
    <source>
        <strain evidence="2">CBS 606.72</strain>
    </source>
</reference>
<dbReference type="EMBL" id="JAULSU010000004">
    <property type="protein sequence ID" value="KAK0620545.1"/>
    <property type="molecule type" value="Genomic_DNA"/>
</dbReference>
<feature type="compositionally biased region" description="Polar residues" evidence="1">
    <location>
        <begin position="489"/>
        <end position="500"/>
    </location>
</feature>
<keyword evidence="3" id="KW-1185">Reference proteome</keyword>
<feature type="compositionally biased region" description="Polar residues" evidence="1">
    <location>
        <begin position="524"/>
        <end position="548"/>
    </location>
</feature>
<gene>
    <name evidence="2" type="ORF">B0T14DRAFT_233851</name>
</gene>
<sequence length="866" mass="96513">MSLADKMNMWANDAEGQSQEPMIHGPDEEWLEGVEDDIEDDPPSHSDLALYSRAILDSGAYKLLLEDLQRESLLHSDASRVRTMDTVRHQIMSGFSLTRISKNQDPCIHEVEFVVPLGGIKRRLWKEATRRAANPEFYDPATAIVLVSSSNNYSQAVTLGEYIDQTWGSGGSRLLDLVKSIPAQDFETVNSRSYTCDGLVSVRHSVSSPDILSVRAKGLSYSVSEYGAELCWVLSALQTCDAVEPTCFRPSVINAGSGEPWEISTLIDTTFGSASNISGLSALRMFGWFSRIVEPVIVQGFPTVYRPPEYAGVEGSLTVLLSLVHQDGFHWVEHSMHFSGLRGTLQLVKQKGGLCFWHGATAEKACHCPKDLKRHSLMDIKKSRHILGDCLQRSLVPPELDIMPPARDTSRVGEFSEASYGSPYEAVSTISMDLFGSSESTTMCPDTSVDSDMMSIPDTPEAAANIPDELSPVLDAVARQLHQEYKDVTSGSEPDRTSSLLRPMDASQHHSRPLVEHTQHQDQSESTTDTSNTHADTQSTLGSEPSTSRAKRSRTSEDSHDKDGQDKMGPPPKKPRRSHTVTLPARKVLACPFWKLDPARYRQCLKLECFWEVNRVKQHLTRKHVEPKIYCDMCKLTFRDEPTKITHLRQDRATCVYKPWTERLITRSQQGELHKKSKADTERDKWFDVWDILFPGVPRPPSPFIDESVSEDFRHFREYAGRRGRTILLERLRMAGFAHQQDGLFSEDSMESYRLEAVERALDFIMDDFLADRASSERSAIGRGSSGPGSPGRATPASSLADSGMGMSLNPTVEIGDISDGSGHGVFEEFSFVFGNYETPLDFPLFAENAGALDEVIRGFDAEDTR</sequence>
<evidence type="ECO:0000256" key="1">
    <source>
        <dbReference type="SAM" id="MobiDB-lite"/>
    </source>
</evidence>